<proteinExistence type="predicted"/>
<accession>A0A5B8KWN9</accession>
<evidence type="ECO:0000313" key="4">
    <source>
        <dbReference type="Proteomes" id="UP000321389"/>
    </source>
</evidence>
<dbReference type="Proteomes" id="UP000321389">
    <property type="component" value="Chromosome"/>
</dbReference>
<evidence type="ECO:0000256" key="1">
    <source>
        <dbReference type="SAM" id="MobiDB-lite"/>
    </source>
</evidence>
<name>A0A5B8KWN9_9HYPH</name>
<dbReference type="EMBL" id="CP042301">
    <property type="protein sequence ID" value="QDZ00015.1"/>
    <property type="molecule type" value="Genomic_DNA"/>
</dbReference>
<organism evidence="3 4">
    <name type="scientific">Nitratireductor mangrovi</name>
    <dbReference type="NCBI Taxonomy" id="2599600"/>
    <lineage>
        <taxon>Bacteria</taxon>
        <taxon>Pseudomonadati</taxon>
        <taxon>Pseudomonadota</taxon>
        <taxon>Alphaproteobacteria</taxon>
        <taxon>Hyphomicrobiales</taxon>
        <taxon>Phyllobacteriaceae</taxon>
        <taxon>Nitratireductor</taxon>
    </lineage>
</organism>
<dbReference type="RefSeq" id="WP_146298668.1">
    <property type="nucleotide sequence ID" value="NZ_CP042301.2"/>
</dbReference>
<feature type="chain" id="PRO_5022732810" description="DUF3551 domain-containing protein" evidence="2">
    <location>
        <begin position="22"/>
        <end position="114"/>
    </location>
</feature>
<reference evidence="3" key="1">
    <citation type="submission" date="2020-04" db="EMBL/GenBank/DDBJ databases">
        <title>Nitratireductor sp. nov. isolated from mangrove soil.</title>
        <authorList>
            <person name="Ye Y."/>
        </authorList>
    </citation>
    <scope>NUCLEOTIDE SEQUENCE</scope>
    <source>
        <strain evidence="3">SY7</strain>
    </source>
</reference>
<keyword evidence="4" id="KW-1185">Reference proteome</keyword>
<dbReference type="KEGG" id="niy:FQ775_06270"/>
<feature type="region of interest" description="Disordered" evidence="1">
    <location>
        <begin position="81"/>
        <end position="114"/>
    </location>
</feature>
<keyword evidence="2" id="KW-0732">Signal</keyword>
<protein>
    <recommendedName>
        <fullName evidence="5">DUF3551 domain-containing protein</fullName>
    </recommendedName>
</protein>
<evidence type="ECO:0000256" key="2">
    <source>
        <dbReference type="SAM" id="SignalP"/>
    </source>
</evidence>
<evidence type="ECO:0008006" key="5">
    <source>
        <dbReference type="Google" id="ProtNLM"/>
    </source>
</evidence>
<feature type="signal peptide" evidence="2">
    <location>
        <begin position="1"/>
        <end position="21"/>
    </location>
</feature>
<gene>
    <name evidence="3" type="ORF">FQ775_06270</name>
</gene>
<evidence type="ECO:0000313" key="3">
    <source>
        <dbReference type="EMBL" id="QDZ00015.1"/>
    </source>
</evidence>
<dbReference type="AlphaFoldDB" id="A0A5B8KWN9"/>
<sequence length="114" mass="12476">MQRSMLFAVLIVTSATGIALAEKKTKPGTPERSAQCEFDKQSCELIGDDLYLGKDMNKLRAWYQDCFDAYEYCLVKDRTAGKGSVGGPGSTVRDPGNAGRNVKPFSRAKSFAQD</sequence>